<dbReference type="PROSITE" id="PS51257">
    <property type="entry name" value="PROKAR_LIPOPROTEIN"/>
    <property type="match status" value="1"/>
</dbReference>
<accession>A0A979GU85</accession>
<reference evidence="1 2" key="2">
    <citation type="journal article" date="2010" name="Stand. Genomic Sci.">
        <title>Complete genome sequence of Chitinophaga pinensis type strain (UQM 2034).</title>
        <authorList>
            <person name="Glavina Del Rio T."/>
            <person name="Abt B."/>
            <person name="Spring S."/>
            <person name="Lapidus A."/>
            <person name="Nolan M."/>
            <person name="Tice H."/>
            <person name="Copeland A."/>
            <person name="Cheng J.F."/>
            <person name="Chen F."/>
            <person name="Bruce D."/>
            <person name="Goodwin L."/>
            <person name="Pitluck S."/>
            <person name="Ivanova N."/>
            <person name="Mavromatis K."/>
            <person name="Mikhailova N."/>
            <person name="Pati A."/>
            <person name="Chen A."/>
            <person name="Palaniappan K."/>
            <person name="Land M."/>
            <person name="Hauser L."/>
            <person name="Chang Y.J."/>
            <person name="Jeffries C.D."/>
            <person name="Chain P."/>
            <person name="Saunders E."/>
            <person name="Detter J.C."/>
            <person name="Brettin T."/>
            <person name="Rohde M."/>
            <person name="Goker M."/>
            <person name="Bristow J."/>
            <person name="Eisen J.A."/>
            <person name="Markowitz V."/>
            <person name="Hugenholtz P."/>
            <person name="Kyrpides N.C."/>
            <person name="Klenk H.P."/>
            <person name="Lucas S."/>
        </authorList>
    </citation>
    <scope>NUCLEOTIDE SEQUENCE [LARGE SCALE GENOMIC DNA]</scope>
    <source>
        <strain evidence="2">ATCC 43595 / DSM 2588 / LMG 13176 / NBRC 15968 / NCIMB 11800 / UQM 2034</strain>
    </source>
</reference>
<dbReference type="EMBL" id="CP001699">
    <property type="protein sequence ID" value="ACU60619.1"/>
    <property type="molecule type" value="Genomic_DNA"/>
</dbReference>
<name>A0A979GU85_CHIPD</name>
<dbReference type="Proteomes" id="UP000002215">
    <property type="component" value="Chromosome"/>
</dbReference>
<reference evidence="2" key="1">
    <citation type="submission" date="2009-08" db="EMBL/GenBank/DDBJ databases">
        <title>The complete genome of Chitinophaga pinensis DSM 2588.</title>
        <authorList>
            <consortium name="US DOE Joint Genome Institute (JGI-PGF)"/>
            <person name="Lucas S."/>
            <person name="Copeland A."/>
            <person name="Lapidus A."/>
            <person name="Glavina del Rio T."/>
            <person name="Dalin E."/>
            <person name="Tice H."/>
            <person name="Bruce D."/>
            <person name="Goodwin L."/>
            <person name="Pitluck S."/>
            <person name="Kyrpides N."/>
            <person name="Mavromatis K."/>
            <person name="Ivanova N."/>
            <person name="Mikhailova N."/>
            <person name="Sims D."/>
            <person name="Meinche L."/>
            <person name="Brettin T."/>
            <person name="Detter J.C."/>
            <person name="Han C."/>
            <person name="Larimer F."/>
            <person name="Land M."/>
            <person name="Hauser L."/>
            <person name="Markowitz V."/>
            <person name="Cheng J.-F."/>
            <person name="Hugenholtz P."/>
            <person name="Woyke T."/>
            <person name="Wu D."/>
            <person name="Spring S."/>
            <person name="Klenk H.-P."/>
            <person name="Eisen J.A."/>
        </authorList>
    </citation>
    <scope>NUCLEOTIDE SEQUENCE [LARGE SCALE GENOMIC DNA]</scope>
    <source>
        <strain evidence="2">ATCC 43595 / DSM 2588 / LMG 13176 / NBRC 15968 / NCIMB 11800 / UQM 2034</strain>
    </source>
</reference>
<proteinExistence type="predicted"/>
<dbReference type="AlphaFoldDB" id="A0A979GU85"/>
<dbReference type="KEGG" id="cpi:Cpin_3152"/>
<dbReference type="RefSeq" id="WP_012790795.1">
    <property type="nucleotide sequence ID" value="NC_013132.1"/>
</dbReference>
<evidence type="ECO:0000313" key="1">
    <source>
        <dbReference type="EMBL" id="ACU60619.1"/>
    </source>
</evidence>
<gene>
    <name evidence="1" type="ordered locus">Cpin_3152</name>
</gene>
<sequence>MNNKINFLIAIILPVLFSCRSEPQRPIASSSSPIPLNEQQIIFSKLMDVINDSTKSQYKDSLAILIIPIDASCPFCRDRCIDYLNKYLNQLPNNHIAIITGNGMKAIHSYFSSKNKRVPSKDRQVYFDGTNSAYLNNLIFLHPTFYYCNNGKAYEKIKSVPVTVKNDLNRFFQIESN</sequence>
<organism evidence="1 2">
    <name type="scientific">Chitinophaga pinensis (strain ATCC 43595 / DSM 2588 / LMG 13176 / NBRC 15968 / NCIMB 11800 / UQM 2034)</name>
    <dbReference type="NCBI Taxonomy" id="485918"/>
    <lineage>
        <taxon>Bacteria</taxon>
        <taxon>Pseudomonadati</taxon>
        <taxon>Bacteroidota</taxon>
        <taxon>Chitinophagia</taxon>
        <taxon>Chitinophagales</taxon>
        <taxon>Chitinophagaceae</taxon>
        <taxon>Chitinophaga</taxon>
    </lineage>
</organism>
<dbReference type="OrthoDB" id="671545at2"/>
<evidence type="ECO:0000313" key="2">
    <source>
        <dbReference type="Proteomes" id="UP000002215"/>
    </source>
</evidence>
<protein>
    <submittedName>
        <fullName evidence="1">Uncharacterized protein</fullName>
    </submittedName>
</protein>